<dbReference type="Proteomes" id="UP001552479">
    <property type="component" value="Unassembled WGS sequence"/>
</dbReference>
<evidence type="ECO:0000313" key="4">
    <source>
        <dbReference type="Proteomes" id="UP001552479"/>
    </source>
</evidence>
<name>A0ABV3IRI4_9ACTN</name>
<dbReference type="PROSITE" id="PS51736">
    <property type="entry name" value="RECOMBINASES_3"/>
    <property type="match status" value="1"/>
</dbReference>
<accession>A0ABV3IRI4</accession>
<dbReference type="InterPro" id="IPR006119">
    <property type="entry name" value="Resolv_N"/>
</dbReference>
<dbReference type="RefSeq" id="WP_366087499.1">
    <property type="nucleotide sequence ID" value="NZ_JBFASG010000007.1"/>
</dbReference>
<feature type="region of interest" description="Disordered" evidence="1">
    <location>
        <begin position="1"/>
        <end position="21"/>
    </location>
</feature>
<comment type="caution">
    <text evidence="3">The sequence shown here is derived from an EMBL/GenBank/DDBJ whole genome shotgun (WGS) entry which is preliminary data.</text>
</comment>
<dbReference type="Pfam" id="PF00239">
    <property type="entry name" value="Resolvase"/>
    <property type="match status" value="1"/>
</dbReference>
<evidence type="ECO:0000259" key="2">
    <source>
        <dbReference type="PROSITE" id="PS51736"/>
    </source>
</evidence>
<keyword evidence="4" id="KW-1185">Reference proteome</keyword>
<feature type="domain" description="Resolvase/invertase-type recombinase catalytic" evidence="2">
    <location>
        <begin position="22"/>
        <end position="116"/>
    </location>
</feature>
<evidence type="ECO:0000256" key="1">
    <source>
        <dbReference type="SAM" id="MobiDB-lite"/>
    </source>
</evidence>
<gene>
    <name evidence="3" type="ORF">AB0L03_09675</name>
</gene>
<dbReference type="SUPFAM" id="SSF53041">
    <property type="entry name" value="Resolvase-like"/>
    <property type="match status" value="1"/>
</dbReference>
<dbReference type="InterPro" id="IPR036162">
    <property type="entry name" value="Resolvase-like_N_sf"/>
</dbReference>
<protein>
    <submittedName>
        <fullName evidence="3">Recombinase family protein</fullName>
    </submittedName>
</protein>
<dbReference type="EMBL" id="JBFASG010000007">
    <property type="protein sequence ID" value="MEV4923105.1"/>
    <property type="molecule type" value="Genomic_DNA"/>
</dbReference>
<evidence type="ECO:0000313" key="3">
    <source>
        <dbReference type="EMBL" id="MEV4923105.1"/>
    </source>
</evidence>
<reference evidence="3 4" key="1">
    <citation type="submission" date="2024-06" db="EMBL/GenBank/DDBJ databases">
        <title>The Natural Products Discovery Center: Release of the First 8490 Sequenced Strains for Exploring Actinobacteria Biosynthetic Diversity.</title>
        <authorList>
            <person name="Kalkreuter E."/>
            <person name="Kautsar S.A."/>
            <person name="Yang D."/>
            <person name="Bader C.D."/>
            <person name="Teijaro C.N."/>
            <person name="Fluegel L."/>
            <person name="Davis C.M."/>
            <person name="Simpson J.R."/>
            <person name="Lauterbach L."/>
            <person name="Steele A.D."/>
            <person name="Gui C."/>
            <person name="Meng S."/>
            <person name="Li G."/>
            <person name="Viehrig K."/>
            <person name="Ye F."/>
            <person name="Su P."/>
            <person name="Kiefer A.F."/>
            <person name="Nichols A."/>
            <person name="Cepeda A.J."/>
            <person name="Yan W."/>
            <person name="Fan B."/>
            <person name="Jiang Y."/>
            <person name="Adhikari A."/>
            <person name="Zheng C.-J."/>
            <person name="Schuster L."/>
            <person name="Cowan T.M."/>
            <person name="Smanski M.J."/>
            <person name="Chevrette M.G."/>
            <person name="De Carvalho L.P.S."/>
            <person name="Shen B."/>
        </authorList>
    </citation>
    <scope>NUCLEOTIDE SEQUENCE [LARGE SCALE GENOMIC DNA]</scope>
    <source>
        <strain evidence="3 4">NPDC053791</strain>
    </source>
</reference>
<dbReference type="Gene3D" id="3.40.50.1390">
    <property type="entry name" value="Resolvase, N-terminal catalytic domain"/>
    <property type="match status" value="1"/>
</dbReference>
<sequence>MTTGFDDAPGPNAPAQARNSAANLVCQRVSTDQQSTDRQGLVLAEAGIEDPVVFEEPAGTSSRLHPLQRPKFGELLTYAQPGDTVRISERFRLVRGTGHILDVLDVLHRGKVALGS</sequence>
<organism evidence="3 4">
    <name type="scientific">Streptomyces roseoverticillatus</name>
    <dbReference type="NCBI Taxonomy" id="66429"/>
    <lineage>
        <taxon>Bacteria</taxon>
        <taxon>Bacillati</taxon>
        <taxon>Actinomycetota</taxon>
        <taxon>Actinomycetes</taxon>
        <taxon>Kitasatosporales</taxon>
        <taxon>Streptomycetaceae</taxon>
        <taxon>Streptomyces</taxon>
    </lineage>
</organism>
<proteinExistence type="predicted"/>
<dbReference type="SMART" id="SM00857">
    <property type="entry name" value="Resolvase"/>
    <property type="match status" value="1"/>
</dbReference>